<dbReference type="PANTHER" id="PTHR30461:SF23">
    <property type="entry name" value="DNA RECOMBINASE-RELATED"/>
    <property type="match status" value="1"/>
</dbReference>
<dbReference type="InterPro" id="IPR006119">
    <property type="entry name" value="Resolv_N"/>
</dbReference>
<protein>
    <recommendedName>
        <fullName evidence="1">Recombinase domain-containing protein</fullName>
    </recommendedName>
</protein>
<dbReference type="Gene3D" id="3.90.1750.20">
    <property type="entry name" value="Putative Large Serine Recombinase, Chain B, Domain 2"/>
    <property type="match status" value="1"/>
</dbReference>
<dbReference type="Pfam" id="PF00239">
    <property type="entry name" value="Resolvase"/>
    <property type="match status" value="1"/>
</dbReference>
<dbReference type="InterPro" id="IPR050639">
    <property type="entry name" value="SSR_resolvase"/>
</dbReference>
<dbReference type="Proteomes" id="UP001499843">
    <property type="component" value="Unassembled WGS sequence"/>
</dbReference>
<keyword evidence="3" id="KW-1185">Reference proteome</keyword>
<comment type="caution">
    <text evidence="2">The sequence shown here is derived from an EMBL/GenBank/DDBJ whole genome shotgun (WGS) entry which is preliminary data.</text>
</comment>
<dbReference type="InterPro" id="IPR038109">
    <property type="entry name" value="DNA_bind_recomb_sf"/>
</dbReference>
<dbReference type="SUPFAM" id="SSF53041">
    <property type="entry name" value="Resolvase-like"/>
    <property type="match status" value="1"/>
</dbReference>
<gene>
    <name evidence="2" type="ORF">GCM10009850_117930</name>
</gene>
<dbReference type="InterPro" id="IPR011109">
    <property type="entry name" value="DNA_bind_recombinase_dom"/>
</dbReference>
<dbReference type="PANTHER" id="PTHR30461">
    <property type="entry name" value="DNA-INVERTASE FROM LAMBDOID PROPHAGE"/>
    <property type="match status" value="1"/>
</dbReference>
<dbReference type="InterPro" id="IPR025827">
    <property type="entry name" value="Zn_ribbon_recom_dom"/>
</dbReference>
<dbReference type="EMBL" id="BAAAQX010000066">
    <property type="protein sequence ID" value="GAA2216324.1"/>
    <property type="molecule type" value="Genomic_DNA"/>
</dbReference>
<dbReference type="Pfam" id="PF13408">
    <property type="entry name" value="Zn_ribbon_recom"/>
    <property type="match status" value="1"/>
</dbReference>
<dbReference type="PROSITE" id="PS51737">
    <property type="entry name" value="RECOMBINASE_DNA_BIND"/>
    <property type="match status" value="1"/>
</dbReference>
<dbReference type="Gene3D" id="3.40.50.1390">
    <property type="entry name" value="Resolvase, N-terminal catalytic domain"/>
    <property type="match status" value="1"/>
</dbReference>
<evidence type="ECO:0000259" key="1">
    <source>
        <dbReference type="PROSITE" id="PS51737"/>
    </source>
</evidence>
<name>A0ABN3D3B5_9ACTN</name>
<dbReference type="SMART" id="SM00857">
    <property type="entry name" value="Resolvase"/>
    <property type="match status" value="1"/>
</dbReference>
<sequence>MQFAFYARTSTEDFQDPVSSCGWQREAAQILVAGRGVIVAEFVDIGYSRRVSWTERPQSAALLTALADPERGWNAIVVGEYERAFSGDQLTQLLPLFQSSDVQLWMPEAGGPVDPGSPVHQALMLLLGGQSQREVLRARYRVLAAMRNQAADQGRFLGGRPPYGYRLVDAGPHPNRAHARWGRRLHRLDADPVTAPHVRWMFAQRLAGMSVAGIARRLNERGVPCPSNVDRERNPHRSGQAWTLRTVAAILGNPRYTGRQVWNRQSTSAADLAVRSWNAPEEWVISTKRSHPALVSDDDFVVAQAIRAARPTQDGNRRVYLLAGLLRCGPCGRRLDSHWVNGRPGYRCRHGFTSARPREVSGPKCLYVREDRLLAELLAKVGGGERDGPAEIIAALRADGLVIVCHTDIPFVTALNKKEPAPQGELFRG</sequence>
<proteinExistence type="predicted"/>
<accession>A0ABN3D3B5</accession>
<feature type="domain" description="Recombinase" evidence="1">
    <location>
        <begin position="162"/>
        <end position="313"/>
    </location>
</feature>
<evidence type="ECO:0000313" key="3">
    <source>
        <dbReference type="Proteomes" id="UP001499843"/>
    </source>
</evidence>
<evidence type="ECO:0000313" key="2">
    <source>
        <dbReference type="EMBL" id="GAA2216324.1"/>
    </source>
</evidence>
<organism evidence="2 3">
    <name type="scientific">Nonomuraea monospora</name>
    <dbReference type="NCBI Taxonomy" id="568818"/>
    <lineage>
        <taxon>Bacteria</taxon>
        <taxon>Bacillati</taxon>
        <taxon>Actinomycetota</taxon>
        <taxon>Actinomycetes</taxon>
        <taxon>Streptosporangiales</taxon>
        <taxon>Streptosporangiaceae</taxon>
        <taxon>Nonomuraea</taxon>
    </lineage>
</organism>
<dbReference type="RefSeq" id="WP_344495832.1">
    <property type="nucleotide sequence ID" value="NZ_BAAAQX010000066.1"/>
</dbReference>
<dbReference type="InterPro" id="IPR036162">
    <property type="entry name" value="Resolvase-like_N_sf"/>
</dbReference>
<reference evidence="2 3" key="1">
    <citation type="journal article" date="2019" name="Int. J. Syst. Evol. Microbiol.">
        <title>The Global Catalogue of Microorganisms (GCM) 10K type strain sequencing project: providing services to taxonomists for standard genome sequencing and annotation.</title>
        <authorList>
            <consortium name="The Broad Institute Genomics Platform"/>
            <consortium name="The Broad Institute Genome Sequencing Center for Infectious Disease"/>
            <person name="Wu L."/>
            <person name="Ma J."/>
        </authorList>
    </citation>
    <scope>NUCLEOTIDE SEQUENCE [LARGE SCALE GENOMIC DNA]</scope>
    <source>
        <strain evidence="2 3">JCM 16114</strain>
    </source>
</reference>
<dbReference type="Pfam" id="PF07508">
    <property type="entry name" value="Recombinase"/>
    <property type="match status" value="1"/>
</dbReference>